<accession>A0A814UF40</accession>
<dbReference type="Proteomes" id="UP000663870">
    <property type="component" value="Unassembled WGS sequence"/>
</dbReference>
<evidence type="ECO:0000313" key="1">
    <source>
        <dbReference type="EMBL" id="CAF1173263.1"/>
    </source>
</evidence>
<reference evidence="1" key="1">
    <citation type="submission" date="2021-02" db="EMBL/GenBank/DDBJ databases">
        <authorList>
            <person name="Nowell W R."/>
        </authorList>
    </citation>
    <scope>NUCLEOTIDE SEQUENCE</scope>
</reference>
<dbReference type="AlphaFoldDB" id="A0A814UF40"/>
<evidence type="ECO:0000313" key="4">
    <source>
        <dbReference type="Proteomes" id="UP000663870"/>
    </source>
</evidence>
<dbReference type="EMBL" id="CAJNOH010001080">
    <property type="protein sequence ID" value="CAF1173263.1"/>
    <property type="molecule type" value="Genomic_DNA"/>
</dbReference>
<protein>
    <submittedName>
        <fullName evidence="1">Uncharacterized protein</fullName>
    </submittedName>
</protein>
<proteinExistence type="predicted"/>
<gene>
    <name evidence="2" type="ORF">JXQ802_LOCUS36360</name>
    <name evidence="1" type="ORF">PYM288_LOCUS23389</name>
</gene>
<evidence type="ECO:0000313" key="2">
    <source>
        <dbReference type="EMBL" id="CAF1429803.1"/>
    </source>
</evidence>
<sequence length="136" mass="16100">MMIHGESILRRNRRFIADEPLDSIDRDNYHKLIQWIWGGVVRSSPDQINNECINIVNIVLDNVIECSKRLAMTEELIEEIFPLFKPIKMTKKIYRLFKELIQEWIEASRDENVYQVCLDTAKLKWRSPIEIALLGL</sequence>
<dbReference type="Proteomes" id="UP000663854">
    <property type="component" value="Unassembled WGS sequence"/>
</dbReference>
<organism evidence="1 3">
    <name type="scientific">Rotaria sordida</name>
    <dbReference type="NCBI Taxonomy" id="392033"/>
    <lineage>
        <taxon>Eukaryota</taxon>
        <taxon>Metazoa</taxon>
        <taxon>Spiralia</taxon>
        <taxon>Gnathifera</taxon>
        <taxon>Rotifera</taxon>
        <taxon>Eurotatoria</taxon>
        <taxon>Bdelloidea</taxon>
        <taxon>Philodinida</taxon>
        <taxon>Philodinidae</taxon>
        <taxon>Rotaria</taxon>
    </lineage>
</organism>
<evidence type="ECO:0000313" key="3">
    <source>
        <dbReference type="Proteomes" id="UP000663854"/>
    </source>
</evidence>
<comment type="caution">
    <text evidence="1">The sequence shown here is derived from an EMBL/GenBank/DDBJ whole genome shotgun (WGS) entry which is preliminary data.</text>
</comment>
<dbReference type="EMBL" id="CAJNOL010001860">
    <property type="protein sequence ID" value="CAF1429803.1"/>
    <property type="molecule type" value="Genomic_DNA"/>
</dbReference>
<keyword evidence="4" id="KW-1185">Reference proteome</keyword>
<name>A0A814UF40_9BILA</name>